<dbReference type="InterPro" id="IPR041271">
    <property type="entry name" value="AGPT-Pplase3"/>
</dbReference>
<gene>
    <name evidence="2" type="ORF">GCM10023169_14010</name>
</gene>
<comment type="caution">
    <text evidence="2">The sequence shown here is derived from an EMBL/GenBank/DDBJ whole genome shotgun (WGS) entry which is preliminary data.</text>
</comment>
<name>A0ABP8L237_9MICO</name>
<feature type="domain" description="Alpha-glutamyl/putrescinyl thymine pyrophosphorylase clade 3" evidence="1">
    <location>
        <begin position="44"/>
        <end position="318"/>
    </location>
</feature>
<evidence type="ECO:0000259" key="1">
    <source>
        <dbReference type="Pfam" id="PF18746"/>
    </source>
</evidence>
<reference evidence="3" key="1">
    <citation type="journal article" date="2019" name="Int. J. Syst. Evol. Microbiol.">
        <title>The Global Catalogue of Microorganisms (GCM) 10K type strain sequencing project: providing services to taxonomists for standard genome sequencing and annotation.</title>
        <authorList>
            <consortium name="The Broad Institute Genomics Platform"/>
            <consortium name="The Broad Institute Genome Sequencing Center for Infectious Disease"/>
            <person name="Wu L."/>
            <person name="Ma J."/>
        </authorList>
    </citation>
    <scope>NUCLEOTIDE SEQUENCE [LARGE SCALE GENOMIC DNA]</scope>
    <source>
        <strain evidence="3">JCM 17810</strain>
    </source>
</reference>
<dbReference type="Proteomes" id="UP001500622">
    <property type="component" value="Unassembled WGS sequence"/>
</dbReference>
<evidence type="ECO:0000313" key="2">
    <source>
        <dbReference type="EMBL" id="GAA4421289.1"/>
    </source>
</evidence>
<accession>A0ABP8L237</accession>
<keyword evidence="3" id="KW-1185">Reference proteome</keyword>
<proteinExistence type="predicted"/>
<protein>
    <recommendedName>
        <fullName evidence="1">Alpha-glutamyl/putrescinyl thymine pyrophosphorylase clade 3 domain-containing protein</fullName>
    </recommendedName>
</protein>
<organism evidence="2 3">
    <name type="scientific">Georgenia halophila</name>
    <dbReference type="NCBI Taxonomy" id="620889"/>
    <lineage>
        <taxon>Bacteria</taxon>
        <taxon>Bacillati</taxon>
        <taxon>Actinomycetota</taxon>
        <taxon>Actinomycetes</taxon>
        <taxon>Micrococcales</taxon>
        <taxon>Bogoriellaceae</taxon>
        <taxon>Georgenia</taxon>
    </lineage>
</organism>
<dbReference type="EMBL" id="BAABGN010000005">
    <property type="protein sequence ID" value="GAA4421289.1"/>
    <property type="molecule type" value="Genomic_DNA"/>
</dbReference>
<sequence length="318" mass="35317">MSLLPRRMMVPPADRDEANRLRDILIGLKESHDLLPGLAGEVPIEVLVGQLIESQRRARYIQRLRSMQLGPAALNGTGSNFDPLKAAILKQRGGDHDEACWLVLLSTHFGRNRRTGWQLAGDFYGRLGHGDLWDWPSTSADVVEVRAWLEANRSALRARGGGFGNHRKYESLNAWERTGTGQVLATYVAWVGDGTHAERFAEIAPDALSPRERFASLYRSLDSVSRFGRTARFDFLSTLGKIGLVELEADSAHLSGATGPLAGSRLLLDGSRRSRSRVRDLEARLSPVQQALDVSFDVLEDALCNWQKSPQDFMPFRG</sequence>
<dbReference type="Pfam" id="PF18746">
    <property type="entry name" value="aGPT-Pplase3"/>
    <property type="match status" value="1"/>
</dbReference>
<evidence type="ECO:0000313" key="3">
    <source>
        <dbReference type="Proteomes" id="UP001500622"/>
    </source>
</evidence>
<dbReference type="RefSeq" id="WP_345215535.1">
    <property type="nucleotide sequence ID" value="NZ_BAABGN010000005.1"/>
</dbReference>